<feature type="transmembrane region" description="Helical" evidence="14">
    <location>
        <begin position="79"/>
        <end position="104"/>
    </location>
</feature>
<evidence type="ECO:0000256" key="9">
    <source>
        <dbReference type="ARBA" id="ARBA00023170"/>
    </source>
</evidence>
<keyword evidence="4 12" id="KW-0812">Transmembrane</keyword>
<evidence type="ECO:0000256" key="2">
    <source>
        <dbReference type="ARBA" id="ARBA00010663"/>
    </source>
</evidence>
<dbReference type="InterPro" id="IPR017452">
    <property type="entry name" value="GPCR_Rhodpsn_7TM"/>
</dbReference>
<dbReference type="InterPro" id="IPR005390">
    <property type="entry name" value="NeuromedU_rcpt"/>
</dbReference>
<keyword evidence="7 14" id="KW-0472">Membrane</keyword>
<feature type="domain" description="G-protein coupled receptors family 1 profile" evidence="15">
    <location>
        <begin position="59"/>
        <end position="338"/>
    </location>
</feature>
<dbReference type="PANTHER" id="PTHR24243">
    <property type="entry name" value="G-PROTEIN COUPLED RECEPTOR"/>
    <property type="match status" value="1"/>
</dbReference>
<feature type="compositionally biased region" description="Polar residues" evidence="13">
    <location>
        <begin position="415"/>
        <end position="424"/>
    </location>
</feature>
<dbReference type="AlphaFoldDB" id="A0A0C9QDT4"/>
<evidence type="ECO:0000256" key="8">
    <source>
        <dbReference type="ARBA" id="ARBA00023157"/>
    </source>
</evidence>
<evidence type="ECO:0000256" key="1">
    <source>
        <dbReference type="ARBA" id="ARBA00004651"/>
    </source>
</evidence>
<reference evidence="16" key="1">
    <citation type="submission" date="2015-01" db="EMBL/GenBank/DDBJ databases">
        <title>Transcriptome Assembly of Fopius arisanus.</title>
        <authorList>
            <person name="Geib S."/>
        </authorList>
    </citation>
    <scope>NUCLEOTIDE SEQUENCE</scope>
</reference>
<dbReference type="PRINTS" id="PR01565">
    <property type="entry name" value="NEUROMEDINUR"/>
</dbReference>
<evidence type="ECO:0000256" key="7">
    <source>
        <dbReference type="ARBA" id="ARBA00023136"/>
    </source>
</evidence>
<evidence type="ECO:0000256" key="4">
    <source>
        <dbReference type="ARBA" id="ARBA00022692"/>
    </source>
</evidence>
<evidence type="ECO:0000256" key="3">
    <source>
        <dbReference type="ARBA" id="ARBA00022475"/>
    </source>
</evidence>
<keyword evidence="10" id="KW-0325">Glycoprotein</keyword>
<evidence type="ECO:0000256" key="10">
    <source>
        <dbReference type="ARBA" id="ARBA00023180"/>
    </source>
</evidence>
<feature type="transmembrane region" description="Helical" evidence="14">
    <location>
        <begin position="160"/>
        <end position="180"/>
    </location>
</feature>
<dbReference type="PANTHER" id="PTHR24243:SF208">
    <property type="entry name" value="PYROKININ-1 RECEPTOR"/>
    <property type="match status" value="1"/>
</dbReference>
<dbReference type="Gene3D" id="1.20.1070.10">
    <property type="entry name" value="Rhodopsin 7-helix transmembrane proteins"/>
    <property type="match status" value="1"/>
</dbReference>
<dbReference type="PROSITE" id="PS00237">
    <property type="entry name" value="G_PROTEIN_RECEP_F1_1"/>
    <property type="match status" value="1"/>
</dbReference>
<dbReference type="GO" id="GO:0001607">
    <property type="term" value="F:neuromedin U receptor activity"/>
    <property type="evidence" value="ECO:0007669"/>
    <property type="project" value="InterPro"/>
</dbReference>
<name>A0A0C9QDT4_9HYME</name>
<protein>
    <submittedName>
        <fullName evidence="16">CapaR_1 protein</fullName>
    </submittedName>
</protein>
<evidence type="ECO:0000256" key="5">
    <source>
        <dbReference type="ARBA" id="ARBA00022989"/>
    </source>
</evidence>
<dbReference type="SUPFAM" id="SSF81321">
    <property type="entry name" value="Family A G protein-coupled receptor-like"/>
    <property type="match status" value="1"/>
</dbReference>
<dbReference type="PRINTS" id="PR00237">
    <property type="entry name" value="GPCRRHODOPSN"/>
</dbReference>
<comment type="similarity">
    <text evidence="2 12">Belongs to the G-protein coupled receptor 1 family.</text>
</comment>
<accession>A0A0C9QDT4</accession>
<comment type="subcellular location">
    <subcellularLocation>
        <location evidence="1">Cell membrane</location>
        <topology evidence="1">Multi-pass membrane protein</topology>
    </subcellularLocation>
</comment>
<feature type="transmembrane region" description="Helical" evidence="14">
    <location>
        <begin position="110"/>
        <end position="139"/>
    </location>
</feature>
<feature type="transmembrane region" description="Helical" evidence="14">
    <location>
        <begin position="271"/>
        <end position="289"/>
    </location>
</feature>
<dbReference type="Pfam" id="PF00001">
    <property type="entry name" value="7tm_1"/>
    <property type="match status" value="1"/>
</dbReference>
<evidence type="ECO:0000256" key="14">
    <source>
        <dbReference type="SAM" id="Phobius"/>
    </source>
</evidence>
<evidence type="ECO:0000313" key="16">
    <source>
        <dbReference type="EMBL" id="JAG82360.1"/>
    </source>
</evidence>
<keyword evidence="11 12" id="KW-0807">Transducer</keyword>
<dbReference type="CDD" id="cd15134">
    <property type="entry name" value="7tmA_capaR"/>
    <property type="match status" value="1"/>
</dbReference>
<evidence type="ECO:0000256" key="6">
    <source>
        <dbReference type="ARBA" id="ARBA00023040"/>
    </source>
</evidence>
<evidence type="ECO:0000256" key="12">
    <source>
        <dbReference type="RuleBase" id="RU000688"/>
    </source>
</evidence>
<organism evidence="16">
    <name type="scientific">Fopius arisanus</name>
    <dbReference type="NCBI Taxonomy" id="64838"/>
    <lineage>
        <taxon>Eukaryota</taxon>
        <taxon>Metazoa</taxon>
        <taxon>Ecdysozoa</taxon>
        <taxon>Arthropoda</taxon>
        <taxon>Hexapoda</taxon>
        <taxon>Insecta</taxon>
        <taxon>Pterygota</taxon>
        <taxon>Neoptera</taxon>
        <taxon>Endopterygota</taxon>
        <taxon>Hymenoptera</taxon>
        <taxon>Apocrita</taxon>
        <taxon>Ichneumonoidea</taxon>
        <taxon>Braconidae</taxon>
        <taxon>Opiinae</taxon>
        <taxon>Fopius</taxon>
    </lineage>
</organism>
<evidence type="ECO:0000256" key="13">
    <source>
        <dbReference type="SAM" id="MobiDB-lite"/>
    </source>
</evidence>
<feature type="transmembrane region" description="Helical" evidence="14">
    <location>
        <begin position="39"/>
        <end position="67"/>
    </location>
</feature>
<dbReference type="PROSITE" id="PS50262">
    <property type="entry name" value="G_PROTEIN_RECEP_F1_2"/>
    <property type="match status" value="1"/>
</dbReference>
<keyword evidence="9 12" id="KW-0675">Receptor</keyword>
<evidence type="ECO:0000259" key="15">
    <source>
        <dbReference type="PROSITE" id="PS50262"/>
    </source>
</evidence>
<keyword evidence="6 12" id="KW-0297">G-protein coupled receptor</keyword>
<gene>
    <name evidence="16" type="primary">capaR_1</name>
    <name evidence="16" type="ORF">g.30907</name>
</gene>
<dbReference type="InterPro" id="IPR000276">
    <property type="entry name" value="GPCR_Rhodpsn"/>
</dbReference>
<keyword evidence="5 14" id="KW-1133">Transmembrane helix</keyword>
<dbReference type="SMART" id="SM01381">
    <property type="entry name" value="7TM_GPCR_Srsx"/>
    <property type="match status" value="1"/>
</dbReference>
<proteinExistence type="inferred from homology"/>
<feature type="transmembrane region" description="Helical" evidence="14">
    <location>
        <begin position="213"/>
        <end position="232"/>
    </location>
</feature>
<feature type="compositionally biased region" description="Low complexity" evidence="13">
    <location>
        <begin position="368"/>
        <end position="380"/>
    </location>
</feature>
<keyword evidence="3" id="KW-1003">Cell membrane</keyword>
<dbReference type="EMBL" id="GBYB01012593">
    <property type="protein sequence ID" value="JAG82360.1"/>
    <property type="molecule type" value="Transcribed_RNA"/>
</dbReference>
<feature type="region of interest" description="Disordered" evidence="13">
    <location>
        <begin position="368"/>
        <end position="426"/>
    </location>
</feature>
<feature type="compositionally biased region" description="Polar residues" evidence="13">
    <location>
        <begin position="398"/>
        <end position="407"/>
    </location>
</feature>
<sequence length="582" mass="65739">MESNNMSNPANTTEFWGSEEVQLGMTDSSFSHTTRRDPLYLVIPVTIIYLSIFLTGTIGNVCTCIVIARNKSMQTATNYYLFSLAISDLLLLMSGLPAEVYLVWSKYPYIFGQGFCVLRGLAAECSTNASVLTITAFTIERYVAICHPFLSHTISKLSRAIKLILLIWLIALCFAIPQALQFGLLQIPNESPDAIICTLKNVFIQHSFELSTLLFFILPMILITVLYALIGLKLRKTNIMKKTNMRSQRGGLANSRLRDCRYHTGKSSRRVLKMLVAVVIAFFICWAPFHLQRLIAIYGTGTDGISSKTKWFEVLYYIFTYISGVLYYVSTTINPILYNIMSHKFREAFTVTLATTCARSSFSSQREQRSYSSLSRSQQRTAGASASRTVGYGGVMPQESSDCSANSLKEESRRQSTFVPSQSEIGAAVDSREGSASLELSDYRNRYSVKRIPTIKLNCRDSRCTITSYRTEPSELRQISSSLKGKAISQPQSDDLLLCQNDMSGKTNNDCKNANNYKRNKENYVDTREKKWWNIIRWFPGQKVFKFKSTGANFGEGIADIESKREEYSMTTCYIAKDNRFV</sequence>
<evidence type="ECO:0000256" key="11">
    <source>
        <dbReference type="ARBA" id="ARBA00023224"/>
    </source>
</evidence>
<dbReference type="GO" id="GO:0005886">
    <property type="term" value="C:plasma membrane"/>
    <property type="evidence" value="ECO:0007669"/>
    <property type="project" value="UniProtKB-SubCell"/>
</dbReference>
<keyword evidence="8" id="KW-1015">Disulfide bond</keyword>
<feature type="transmembrane region" description="Helical" evidence="14">
    <location>
        <begin position="314"/>
        <end position="337"/>
    </location>
</feature>